<feature type="region of interest" description="Disordered" evidence="1">
    <location>
        <begin position="1"/>
        <end position="24"/>
    </location>
</feature>
<keyword evidence="5" id="KW-1185">Reference proteome</keyword>
<dbReference type="InterPro" id="IPR050248">
    <property type="entry name" value="Polysacc_deacetylase_ArnD"/>
</dbReference>
<dbReference type="InterPro" id="IPR011330">
    <property type="entry name" value="Glyco_hydro/deAcase_b/a-brl"/>
</dbReference>
<dbReference type="Gene3D" id="3.20.20.370">
    <property type="entry name" value="Glycoside hydrolase/deacetylase"/>
    <property type="match status" value="1"/>
</dbReference>
<evidence type="ECO:0000256" key="1">
    <source>
        <dbReference type="SAM" id="MobiDB-lite"/>
    </source>
</evidence>
<evidence type="ECO:0000259" key="3">
    <source>
        <dbReference type="PROSITE" id="PS51677"/>
    </source>
</evidence>
<dbReference type="SUPFAM" id="SSF88713">
    <property type="entry name" value="Glycoside hydrolase/deacetylase"/>
    <property type="match status" value="1"/>
</dbReference>
<feature type="chain" id="PRO_5046103937" description="NodB homology domain-containing protein" evidence="2">
    <location>
        <begin position="48"/>
        <end position="259"/>
    </location>
</feature>
<dbReference type="PANTHER" id="PTHR10587">
    <property type="entry name" value="GLYCOSYL TRANSFERASE-RELATED"/>
    <property type="match status" value="1"/>
</dbReference>
<feature type="signal peptide" evidence="2">
    <location>
        <begin position="1"/>
        <end position="47"/>
    </location>
</feature>
<dbReference type="InterPro" id="IPR002509">
    <property type="entry name" value="NODB_dom"/>
</dbReference>
<dbReference type="Pfam" id="PF01522">
    <property type="entry name" value="Polysacc_deac_1"/>
    <property type="match status" value="1"/>
</dbReference>
<sequence>MTETTSTTGRTTRTGTRSRRPRRLATPLLLTTGLCLGALTVAGPARAGQTQERGHGKGKATAAVVDSTRHGGRTLALTFDDGPDPTDTPRLLRVLREHRVKAVFCLWGDHVERHPELVRAIVRGGHTLCNHSLHHDDMGTWTEERIRADLERAGAEIHRAAPGVPIPYFRAPYGSWGKTPEVAASLGMQPLGWRLAVGDWEPPGTDELVRRVVEGVTPGAVVLLHDGGGDRSQTVEAVDRIIPRLRAEGWRFDRPARHG</sequence>
<feature type="domain" description="NodB homology" evidence="3">
    <location>
        <begin position="73"/>
        <end position="253"/>
    </location>
</feature>
<gene>
    <name evidence="4" type="ORF">GCM10010405_28460</name>
</gene>
<protein>
    <recommendedName>
        <fullName evidence="3">NodB homology domain-containing protein</fullName>
    </recommendedName>
</protein>
<evidence type="ECO:0000256" key="2">
    <source>
        <dbReference type="SAM" id="SignalP"/>
    </source>
</evidence>
<feature type="compositionally biased region" description="Low complexity" evidence="1">
    <location>
        <begin position="1"/>
        <end position="15"/>
    </location>
</feature>
<evidence type="ECO:0000313" key="4">
    <source>
        <dbReference type="EMBL" id="GAA2443231.1"/>
    </source>
</evidence>
<keyword evidence="2" id="KW-0732">Signal</keyword>
<dbReference type="Proteomes" id="UP001501638">
    <property type="component" value="Unassembled WGS sequence"/>
</dbReference>
<dbReference type="CDD" id="cd10917">
    <property type="entry name" value="CE4_NodB_like_6s_7s"/>
    <property type="match status" value="1"/>
</dbReference>
<dbReference type="EMBL" id="BAAASZ010000020">
    <property type="protein sequence ID" value="GAA2443231.1"/>
    <property type="molecule type" value="Genomic_DNA"/>
</dbReference>
<proteinExistence type="predicted"/>
<organism evidence="4 5">
    <name type="scientific">Streptomyces macrosporus</name>
    <dbReference type="NCBI Taxonomy" id="44032"/>
    <lineage>
        <taxon>Bacteria</taxon>
        <taxon>Bacillati</taxon>
        <taxon>Actinomycetota</taxon>
        <taxon>Actinomycetes</taxon>
        <taxon>Kitasatosporales</taxon>
        <taxon>Streptomycetaceae</taxon>
        <taxon>Streptomyces</taxon>
    </lineage>
</organism>
<evidence type="ECO:0000313" key="5">
    <source>
        <dbReference type="Proteomes" id="UP001501638"/>
    </source>
</evidence>
<name>A0ABP5X5U6_9ACTN</name>
<accession>A0ABP5X5U6</accession>
<dbReference type="PROSITE" id="PS51677">
    <property type="entry name" value="NODB"/>
    <property type="match status" value="1"/>
</dbReference>
<reference evidence="5" key="1">
    <citation type="journal article" date="2019" name="Int. J. Syst. Evol. Microbiol.">
        <title>The Global Catalogue of Microorganisms (GCM) 10K type strain sequencing project: providing services to taxonomists for standard genome sequencing and annotation.</title>
        <authorList>
            <consortium name="The Broad Institute Genomics Platform"/>
            <consortium name="The Broad Institute Genome Sequencing Center for Infectious Disease"/>
            <person name="Wu L."/>
            <person name="Ma J."/>
        </authorList>
    </citation>
    <scope>NUCLEOTIDE SEQUENCE [LARGE SCALE GENOMIC DNA]</scope>
    <source>
        <strain evidence="5">JCM 6305</strain>
    </source>
</reference>
<dbReference type="RefSeq" id="WP_344322679.1">
    <property type="nucleotide sequence ID" value="NZ_BAAASZ010000020.1"/>
</dbReference>
<comment type="caution">
    <text evidence="4">The sequence shown here is derived from an EMBL/GenBank/DDBJ whole genome shotgun (WGS) entry which is preliminary data.</text>
</comment>